<dbReference type="AlphaFoldDB" id="A0A6P0HCZ0"/>
<reference evidence="1 2" key="1">
    <citation type="journal article" date="2014" name="Int. J. Syst. Evol. Microbiol.">
        <title>Nocardioides zeae sp. nov., isolated from the stem of Zea mays.</title>
        <authorList>
            <person name="Glaeser S.P."/>
            <person name="McInroy J.A."/>
            <person name="Busse H.J."/>
            <person name="Kampfer P."/>
        </authorList>
    </citation>
    <scope>NUCLEOTIDE SEQUENCE [LARGE SCALE GENOMIC DNA]</scope>
    <source>
        <strain evidence="1 2">JCM 30728</strain>
    </source>
</reference>
<gene>
    <name evidence="1" type="ORF">G3T38_00485</name>
</gene>
<keyword evidence="2" id="KW-1185">Reference proteome</keyword>
<sequence length="54" mass="5832">MKKVILLLLVVFLGFWMFTDPQGLAATAREGGGGAWDGLVSVFEATIRFLGALF</sequence>
<evidence type="ECO:0000313" key="1">
    <source>
        <dbReference type="EMBL" id="NEN76749.1"/>
    </source>
</evidence>
<evidence type="ECO:0000313" key="2">
    <source>
        <dbReference type="Proteomes" id="UP000468687"/>
    </source>
</evidence>
<name>A0A6P0HCZ0_9ACTN</name>
<organism evidence="1 2">
    <name type="scientific">Nocardioides zeae</name>
    <dbReference type="NCBI Taxonomy" id="1457234"/>
    <lineage>
        <taxon>Bacteria</taxon>
        <taxon>Bacillati</taxon>
        <taxon>Actinomycetota</taxon>
        <taxon>Actinomycetes</taxon>
        <taxon>Propionibacteriales</taxon>
        <taxon>Nocardioidaceae</taxon>
        <taxon>Nocardioides</taxon>
    </lineage>
</organism>
<dbReference type="RefSeq" id="WP_163770122.1">
    <property type="nucleotide sequence ID" value="NZ_JAAGXA010000001.1"/>
</dbReference>
<proteinExistence type="predicted"/>
<dbReference type="EMBL" id="JAAGXA010000001">
    <property type="protein sequence ID" value="NEN76749.1"/>
    <property type="molecule type" value="Genomic_DNA"/>
</dbReference>
<dbReference type="Proteomes" id="UP000468687">
    <property type="component" value="Unassembled WGS sequence"/>
</dbReference>
<protein>
    <submittedName>
        <fullName evidence="1">Uncharacterized protein</fullName>
    </submittedName>
</protein>
<accession>A0A6P0HCZ0</accession>
<comment type="caution">
    <text evidence="1">The sequence shown here is derived from an EMBL/GenBank/DDBJ whole genome shotgun (WGS) entry which is preliminary data.</text>
</comment>